<feature type="transmembrane region" description="Helical" evidence="12">
    <location>
        <begin position="237"/>
        <end position="258"/>
    </location>
</feature>
<feature type="domain" description="PTS EIIC type-1" evidence="15">
    <location>
        <begin position="135"/>
        <end position="490"/>
    </location>
</feature>
<dbReference type="PANTHER" id="PTHR30175">
    <property type="entry name" value="PHOSPHOTRANSFERASE SYSTEM TRANSPORT PROTEIN"/>
    <property type="match status" value="1"/>
</dbReference>
<evidence type="ECO:0000256" key="6">
    <source>
        <dbReference type="ARBA" id="ARBA00022683"/>
    </source>
</evidence>
<evidence type="ECO:0000256" key="12">
    <source>
        <dbReference type="SAM" id="Phobius"/>
    </source>
</evidence>
<dbReference type="InterPro" id="IPR013013">
    <property type="entry name" value="PTS_EIIC_1"/>
</dbReference>
<feature type="transmembrane region" description="Helical" evidence="12">
    <location>
        <begin position="278"/>
        <end position="298"/>
    </location>
</feature>
<dbReference type="Pfam" id="PF02378">
    <property type="entry name" value="PTS_EIIC"/>
    <property type="match status" value="1"/>
</dbReference>
<dbReference type="GO" id="GO:0009401">
    <property type="term" value="P:phosphoenolpyruvate-dependent sugar phosphotransferase system"/>
    <property type="evidence" value="ECO:0007669"/>
    <property type="project" value="UniProtKB-KW"/>
</dbReference>
<dbReference type="NCBIfam" id="TIGR00830">
    <property type="entry name" value="PTBA"/>
    <property type="match status" value="1"/>
</dbReference>
<dbReference type="Gene3D" id="2.70.70.10">
    <property type="entry name" value="Glucose Permease (Domain IIA)"/>
    <property type="match status" value="1"/>
</dbReference>
<evidence type="ECO:0000313" key="17">
    <source>
        <dbReference type="Proteomes" id="UP000305541"/>
    </source>
</evidence>
<organism evidence="16 17">
    <name type="scientific">Pediococcus stilesii</name>
    <dbReference type="NCBI Taxonomy" id="331679"/>
    <lineage>
        <taxon>Bacteria</taxon>
        <taxon>Bacillati</taxon>
        <taxon>Bacillota</taxon>
        <taxon>Bacilli</taxon>
        <taxon>Lactobacillales</taxon>
        <taxon>Lactobacillaceae</taxon>
        <taxon>Pediococcus</taxon>
    </lineage>
</organism>
<evidence type="ECO:0000259" key="14">
    <source>
        <dbReference type="PROSITE" id="PS51098"/>
    </source>
</evidence>
<dbReference type="InterPro" id="IPR036878">
    <property type="entry name" value="Glu_permease_IIB"/>
</dbReference>
<sequence>MAETPEEKIKRISQEIYSEVGGTENVEKLIHCMTRVRMTIKDDSKVDMEGLKKIDGVMGVVDDETLQVIVGPGTVNKVADEMVKEVGVKLGEPFPSAKMDTTGMTDKEIVEAKAAEVKAAQKAKQKQTPIKRVLKSISNIFIPLIPAFVGAGLIGGVAAVMSNLIVAGDISKSYTDFVTILKFIQNGVFSYLAIYVGINAATEFGATAGLGGVIGAVTLLPGMDINAPLHNIFNGQAMSAGQGGIIGVIFAVWVLSLIEKQLHKWVPDAIDIIVTPAISLLLIGVFTIFIVMPVAGVISSSLVGAINWILNIGGAFSGFALGALFLPMVMFGLHQILTPIHIEMINKTGSTPLLPILAMAGAGQVGAAVALWIKCRKNKQLTNMIKGALPVGILGIGEPLIYGVTLPLGRPFITACIGGGIGGAVVGGLGHVGAIAIGPSGLALIPLITSGRVMAYILGILAGYAGGFVATYFFGIPKDAMVGEEDAAEVQDEVKTEVNAEVQDDNASVIDSNLKTATITTPVAGTRVAIDTVNDPMMAQEVMGKTVAVIPNMDSKIYSPVNGKVTMIAETKHAIGFINEIGEEVLVHIGIDTVKLNGKFFNIDVKVGDLVKQGDILGSVDWQGIIDSKLDPTTMTIVTNSIEYEISKVELGDKVEADSVLMDNKVQ</sequence>
<keyword evidence="2" id="KW-0813">Transport</keyword>
<feature type="active site" description="Phosphocysteine intermediate; for EIIB activity" evidence="11">
    <location>
        <position position="32"/>
    </location>
</feature>
<feature type="domain" description="PTS EIIB type-1" evidence="14">
    <location>
        <begin position="10"/>
        <end position="92"/>
    </location>
</feature>
<evidence type="ECO:0000256" key="1">
    <source>
        <dbReference type="ARBA" id="ARBA00004651"/>
    </source>
</evidence>
<dbReference type="InterPro" id="IPR001996">
    <property type="entry name" value="PTS_IIB_1"/>
</dbReference>
<feature type="transmembrane region" description="Helical" evidence="12">
    <location>
        <begin position="177"/>
        <end position="198"/>
    </location>
</feature>
<keyword evidence="10 12" id="KW-0472">Membrane</keyword>
<dbReference type="Gene3D" id="3.30.1360.60">
    <property type="entry name" value="Glucose permease domain IIB"/>
    <property type="match status" value="1"/>
</dbReference>
<dbReference type="FunFam" id="3.30.1360.60:FF:000001">
    <property type="entry name" value="PTS system glucose-specific IIBC component PtsG"/>
    <property type="match status" value="1"/>
</dbReference>
<keyword evidence="4" id="KW-0762">Sugar transport</keyword>
<keyword evidence="5" id="KW-0808">Transferase</keyword>
<evidence type="ECO:0000256" key="5">
    <source>
        <dbReference type="ARBA" id="ARBA00022679"/>
    </source>
</evidence>
<name>A0A5R9BTD0_9LACO</name>
<dbReference type="SUPFAM" id="SSF51261">
    <property type="entry name" value="Duplicated hybrid motif"/>
    <property type="match status" value="1"/>
</dbReference>
<keyword evidence="8" id="KW-0418">Kinase</keyword>
<evidence type="ECO:0000256" key="4">
    <source>
        <dbReference type="ARBA" id="ARBA00022597"/>
    </source>
</evidence>
<feature type="domain" description="PTS EIIA type-1" evidence="13">
    <location>
        <begin position="535"/>
        <end position="640"/>
    </location>
</feature>
<feature type="transmembrane region" description="Helical" evidence="12">
    <location>
        <begin position="204"/>
        <end position="225"/>
    </location>
</feature>
<keyword evidence="7 12" id="KW-0812">Transmembrane</keyword>
<dbReference type="GO" id="GO:0005886">
    <property type="term" value="C:plasma membrane"/>
    <property type="evidence" value="ECO:0007669"/>
    <property type="project" value="UniProtKB-SubCell"/>
</dbReference>
<accession>A0A5R9BTD0</accession>
<protein>
    <submittedName>
        <fullName evidence="16">PTS beta-glucoside transporter subunit EIIBCA</fullName>
    </submittedName>
</protein>
<dbReference type="PANTHER" id="PTHR30175:SF3">
    <property type="entry name" value="PTS SYSTEM N-ACETYLMURAMIC ACID-SPECIFIC EIIBC COMPONENT"/>
    <property type="match status" value="1"/>
</dbReference>
<comment type="caution">
    <text evidence="16">The sequence shown here is derived from an EMBL/GenBank/DDBJ whole genome shotgun (WGS) entry which is preliminary data.</text>
</comment>
<feature type="transmembrane region" description="Helical" evidence="12">
    <location>
        <begin position="385"/>
        <end position="406"/>
    </location>
</feature>
<dbReference type="PROSITE" id="PS51098">
    <property type="entry name" value="PTS_EIIB_TYPE_1"/>
    <property type="match status" value="1"/>
</dbReference>
<dbReference type="PROSITE" id="PS51103">
    <property type="entry name" value="PTS_EIIC_TYPE_1"/>
    <property type="match status" value="1"/>
</dbReference>
<dbReference type="EMBL" id="VBTH01000013">
    <property type="protein sequence ID" value="TLQ03867.1"/>
    <property type="molecule type" value="Genomic_DNA"/>
</dbReference>
<feature type="transmembrane region" description="Helical" evidence="12">
    <location>
        <begin position="453"/>
        <end position="474"/>
    </location>
</feature>
<gene>
    <name evidence="16" type="ORF">FEZ51_07605</name>
</gene>
<proteinExistence type="predicted"/>
<feature type="transmembrane region" description="Helical" evidence="12">
    <location>
        <begin position="140"/>
        <end position="165"/>
    </location>
</feature>
<dbReference type="AlphaFoldDB" id="A0A5R9BTD0"/>
<dbReference type="Proteomes" id="UP000305541">
    <property type="component" value="Unassembled WGS sequence"/>
</dbReference>
<dbReference type="InterPro" id="IPR003352">
    <property type="entry name" value="PTS_EIIC"/>
</dbReference>
<feature type="transmembrane region" description="Helical" evidence="12">
    <location>
        <begin position="310"/>
        <end position="333"/>
    </location>
</feature>
<evidence type="ECO:0000256" key="3">
    <source>
        <dbReference type="ARBA" id="ARBA00022475"/>
    </source>
</evidence>
<dbReference type="OrthoDB" id="9769191at2"/>
<dbReference type="GO" id="GO:0090588">
    <property type="term" value="F:protein-phosphocysteine-N-acetylmuramate phosphotransferase system transporter activity"/>
    <property type="evidence" value="ECO:0007669"/>
    <property type="project" value="TreeGrafter"/>
</dbReference>
<dbReference type="PROSITE" id="PS01035">
    <property type="entry name" value="PTS_EIIB_TYPE_1_CYS"/>
    <property type="match status" value="1"/>
</dbReference>
<dbReference type="PROSITE" id="PS00371">
    <property type="entry name" value="PTS_EIIA_TYPE_1_HIS"/>
    <property type="match status" value="1"/>
</dbReference>
<keyword evidence="9 12" id="KW-1133">Transmembrane helix</keyword>
<dbReference type="InterPro" id="IPR018113">
    <property type="entry name" value="PTrfase_EIIB_Cys"/>
</dbReference>
<evidence type="ECO:0000256" key="9">
    <source>
        <dbReference type="ARBA" id="ARBA00022989"/>
    </source>
</evidence>
<keyword evidence="6" id="KW-0598">Phosphotransferase system</keyword>
<feature type="transmembrane region" description="Helical" evidence="12">
    <location>
        <begin position="412"/>
        <end position="432"/>
    </location>
</feature>
<dbReference type="GO" id="GO:0016301">
    <property type="term" value="F:kinase activity"/>
    <property type="evidence" value="ECO:0007669"/>
    <property type="project" value="UniProtKB-KW"/>
</dbReference>
<dbReference type="GO" id="GO:0008982">
    <property type="term" value="F:protein-N(PI)-phosphohistidine-sugar phosphotransferase activity"/>
    <property type="evidence" value="ECO:0007669"/>
    <property type="project" value="InterPro"/>
</dbReference>
<evidence type="ECO:0000256" key="11">
    <source>
        <dbReference type="PROSITE-ProRule" id="PRU00421"/>
    </source>
</evidence>
<dbReference type="Pfam" id="PF00367">
    <property type="entry name" value="PTS_EIIB"/>
    <property type="match status" value="1"/>
</dbReference>
<evidence type="ECO:0000256" key="2">
    <source>
        <dbReference type="ARBA" id="ARBA00022448"/>
    </source>
</evidence>
<evidence type="ECO:0000256" key="8">
    <source>
        <dbReference type="ARBA" id="ARBA00022777"/>
    </source>
</evidence>
<dbReference type="InterPro" id="IPR011055">
    <property type="entry name" value="Dup_hybrid_motif"/>
</dbReference>
<dbReference type="InterPro" id="IPR001127">
    <property type="entry name" value="PTS_EIIA_1_perm"/>
</dbReference>
<evidence type="ECO:0000313" key="16">
    <source>
        <dbReference type="EMBL" id="TLQ03867.1"/>
    </source>
</evidence>
<feature type="transmembrane region" description="Helical" evidence="12">
    <location>
        <begin position="353"/>
        <end position="373"/>
    </location>
</feature>
<evidence type="ECO:0000256" key="7">
    <source>
        <dbReference type="ARBA" id="ARBA00022692"/>
    </source>
</evidence>
<dbReference type="Pfam" id="PF00358">
    <property type="entry name" value="PTS_EIIA_1"/>
    <property type="match status" value="1"/>
</dbReference>
<reference evidence="16 17" key="1">
    <citation type="submission" date="2019-05" db="EMBL/GenBank/DDBJ databases">
        <title>The metagenome of a microbial culture collection derived from dairy environment covers the genomic content of the human microbiome.</title>
        <authorList>
            <person name="Roder T."/>
            <person name="Wuthrich D."/>
            <person name="Sattari Z."/>
            <person name="Von Ah U."/>
            <person name="Bar C."/>
            <person name="Ronchi F."/>
            <person name="Macpherson A.J."/>
            <person name="Ganal-Vonarburg S.C."/>
            <person name="Bruggmann R."/>
            <person name="Vergeres G."/>
        </authorList>
    </citation>
    <scope>NUCLEOTIDE SEQUENCE [LARGE SCALE GENOMIC DNA]</scope>
    <source>
        <strain evidence="16 17">FAM 18815</strain>
    </source>
</reference>
<comment type="subcellular location">
    <subcellularLocation>
        <location evidence="1">Cell membrane</location>
        <topology evidence="1">Multi-pass membrane protein</topology>
    </subcellularLocation>
</comment>
<dbReference type="RefSeq" id="WP_138474620.1">
    <property type="nucleotide sequence ID" value="NZ_VBTH01000013.1"/>
</dbReference>
<dbReference type="PROSITE" id="PS51093">
    <property type="entry name" value="PTS_EIIA_TYPE_1"/>
    <property type="match status" value="1"/>
</dbReference>
<dbReference type="CDD" id="cd00212">
    <property type="entry name" value="PTS_IIB_glc"/>
    <property type="match status" value="1"/>
</dbReference>
<keyword evidence="3" id="KW-1003">Cell membrane</keyword>
<evidence type="ECO:0000259" key="13">
    <source>
        <dbReference type="PROSITE" id="PS51093"/>
    </source>
</evidence>
<evidence type="ECO:0000256" key="10">
    <source>
        <dbReference type="ARBA" id="ARBA00023136"/>
    </source>
</evidence>
<dbReference type="InterPro" id="IPR050558">
    <property type="entry name" value="PTS_Sugar-Specific_Components"/>
</dbReference>
<evidence type="ECO:0000259" key="15">
    <source>
        <dbReference type="PROSITE" id="PS51103"/>
    </source>
</evidence>
<dbReference type="SUPFAM" id="SSF55604">
    <property type="entry name" value="Glucose permease domain IIB"/>
    <property type="match status" value="1"/>
</dbReference>